<organism evidence="1 2">
    <name type="scientific">Ficus carica</name>
    <name type="common">Common fig</name>
    <dbReference type="NCBI Taxonomy" id="3494"/>
    <lineage>
        <taxon>Eukaryota</taxon>
        <taxon>Viridiplantae</taxon>
        <taxon>Streptophyta</taxon>
        <taxon>Embryophyta</taxon>
        <taxon>Tracheophyta</taxon>
        <taxon>Spermatophyta</taxon>
        <taxon>Magnoliopsida</taxon>
        <taxon>eudicotyledons</taxon>
        <taxon>Gunneridae</taxon>
        <taxon>Pentapetalae</taxon>
        <taxon>rosids</taxon>
        <taxon>fabids</taxon>
        <taxon>Rosales</taxon>
        <taxon>Moraceae</taxon>
        <taxon>Ficeae</taxon>
        <taxon>Ficus</taxon>
    </lineage>
</organism>
<proteinExistence type="predicted"/>
<dbReference type="SUPFAM" id="SSF51197">
    <property type="entry name" value="Clavaminate synthase-like"/>
    <property type="match status" value="1"/>
</dbReference>
<dbReference type="Proteomes" id="UP001187192">
    <property type="component" value="Unassembled WGS sequence"/>
</dbReference>
<sequence>MKLSNFVTANTGSITILLQDNGITSLQIKHKGRYALVMNVGDATEVLTSDGVVVKKRNRQKLDEEITNTNARPHSEVKSLAHRDDDESLAHARRFGGYAALVLRSSRVDIKEFGGGTEE</sequence>
<accession>A0AA87ZYL0</accession>
<name>A0AA87ZYL0_FICCA</name>
<reference evidence="1" key="1">
    <citation type="submission" date="2023-07" db="EMBL/GenBank/DDBJ databases">
        <title>draft genome sequence of fig (Ficus carica).</title>
        <authorList>
            <person name="Takahashi T."/>
            <person name="Nishimura K."/>
        </authorList>
    </citation>
    <scope>NUCLEOTIDE SEQUENCE</scope>
</reference>
<dbReference type="EMBL" id="BTGU01000012">
    <property type="protein sequence ID" value="GMN41460.1"/>
    <property type="molecule type" value="Genomic_DNA"/>
</dbReference>
<evidence type="ECO:0000313" key="2">
    <source>
        <dbReference type="Proteomes" id="UP001187192"/>
    </source>
</evidence>
<keyword evidence="2" id="KW-1185">Reference proteome</keyword>
<evidence type="ECO:0000313" key="1">
    <source>
        <dbReference type="EMBL" id="GMN41460.1"/>
    </source>
</evidence>
<comment type="caution">
    <text evidence="1">The sequence shown here is derived from an EMBL/GenBank/DDBJ whole genome shotgun (WGS) entry which is preliminary data.</text>
</comment>
<dbReference type="AlphaFoldDB" id="A0AA87ZYL0"/>
<gene>
    <name evidence="1" type="ORF">TIFTF001_010687</name>
</gene>
<protein>
    <submittedName>
        <fullName evidence="1">Uncharacterized protein</fullName>
    </submittedName>
</protein>